<gene>
    <name evidence="6" type="ORF">BGZ97_012582</name>
</gene>
<protein>
    <recommendedName>
        <fullName evidence="8">Glycosyltransferase family 34 protein</fullName>
    </recommendedName>
</protein>
<organism evidence="6 7">
    <name type="scientific">Linnemannia gamsii</name>
    <dbReference type="NCBI Taxonomy" id="64522"/>
    <lineage>
        <taxon>Eukaryota</taxon>
        <taxon>Fungi</taxon>
        <taxon>Fungi incertae sedis</taxon>
        <taxon>Mucoromycota</taxon>
        <taxon>Mortierellomycotina</taxon>
        <taxon>Mortierellomycetes</taxon>
        <taxon>Mortierellales</taxon>
        <taxon>Mortierellaceae</taxon>
        <taxon>Linnemannia</taxon>
    </lineage>
</organism>
<dbReference type="EMBL" id="JAAAIN010000841">
    <property type="protein sequence ID" value="KAG0310417.1"/>
    <property type="molecule type" value="Genomic_DNA"/>
</dbReference>
<keyword evidence="3" id="KW-0808">Transferase</keyword>
<dbReference type="InterPro" id="IPR029044">
    <property type="entry name" value="Nucleotide-diphossugar_trans"/>
</dbReference>
<keyword evidence="5" id="KW-0732">Signal</keyword>
<sequence length="605" mass="68823">MPIRRTYWAIGLVFFMLLVFSHRKGNYTNDDDSSGDHGFPPGRSQQQQRPPPGRGGGGDVQKKPPPEPPIMEKPYTRDPAVLEKDNNNNNNPSTASFKPLTVPNTSNHYDSLIIIPTSWTQFQNRVWVRETLFGIKNNLEPCARYNGNIIYKFYIYGQSTWLKSGIYTAQYMQAQVRSLHGEFMEFDDWHFTNRTVEDRHAIWGDALNWAVNTFVPQEKIKVDKVILFDSTSIVNVEKLETLAKQVAAGTSGLLMTWGETFTTPFAALISFPAATQILKSRALIEKNRTFMDLITAATLYYNSQIIETVKVVQGEAPLWQGDIDQVLSTSAVIGMVHQLEDWIPLVQRIAVQPISPCAVDPARNKKIAVLTSSYIYADMCMAEAALPSADNKRIYAEKHGYYFIARSAEFAQEEYRHRQRVWGKIGAIQKTLPHYEWLLWMDMDAIVANLDQDVREIIRKAEELNENKQNEVSIIVSRPLKDVMVNAGVMLIKNTDWSRKFLNEVQRRKTWYNMRPSYEQGAIWDVMRDDLWSSGVYLFDRDVHTMNTFPSYYEPEDFIVHFAPAGCPSVPVIHALRNIQSGDSIVGVGVEVKKAPPKAKAAVAA</sequence>
<dbReference type="PANTHER" id="PTHR31306:SF4">
    <property type="entry name" value="ALPHA-1,2-GALACTOSYLTRANSFERASE"/>
    <property type="match status" value="1"/>
</dbReference>
<dbReference type="Gene3D" id="3.90.550.10">
    <property type="entry name" value="Spore Coat Polysaccharide Biosynthesis Protein SpsA, Chain A"/>
    <property type="match status" value="1"/>
</dbReference>
<dbReference type="AlphaFoldDB" id="A0A9P6R577"/>
<dbReference type="GO" id="GO:0016757">
    <property type="term" value="F:glycosyltransferase activity"/>
    <property type="evidence" value="ECO:0007669"/>
    <property type="project" value="UniProtKB-KW"/>
</dbReference>
<keyword evidence="2" id="KW-0328">Glycosyltransferase</keyword>
<comment type="caution">
    <text evidence="6">The sequence shown here is derived from an EMBL/GenBank/DDBJ whole genome shotgun (WGS) entry which is preliminary data.</text>
</comment>
<name>A0A9P6R577_9FUNG</name>
<evidence type="ECO:0000256" key="1">
    <source>
        <dbReference type="ARBA" id="ARBA00005664"/>
    </source>
</evidence>
<dbReference type="OrthoDB" id="205108at2759"/>
<feature type="region of interest" description="Disordered" evidence="4">
    <location>
        <begin position="29"/>
        <end position="101"/>
    </location>
</feature>
<dbReference type="SUPFAM" id="SSF53448">
    <property type="entry name" value="Nucleotide-diphospho-sugar transferases"/>
    <property type="match status" value="1"/>
</dbReference>
<evidence type="ECO:0000256" key="2">
    <source>
        <dbReference type="ARBA" id="ARBA00022676"/>
    </source>
</evidence>
<evidence type="ECO:0000256" key="3">
    <source>
        <dbReference type="ARBA" id="ARBA00022679"/>
    </source>
</evidence>
<feature type="chain" id="PRO_5040314406" description="Glycosyltransferase family 34 protein" evidence="5">
    <location>
        <begin position="22"/>
        <end position="605"/>
    </location>
</feature>
<dbReference type="InterPro" id="IPR008630">
    <property type="entry name" value="Glyco_trans_34"/>
</dbReference>
<dbReference type="GO" id="GO:0006487">
    <property type="term" value="P:protein N-linked glycosylation"/>
    <property type="evidence" value="ECO:0007669"/>
    <property type="project" value="TreeGrafter"/>
</dbReference>
<comment type="similarity">
    <text evidence="1">Belongs to the glycosyltransferase 34 family.</text>
</comment>
<reference evidence="6" key="1">
    <citation type="journal article" date="2020" name="Fungal Divers.">
        <title>Resolving the Mortierellaceae phylogeny through synthesis of multi-gene phylogenetics and phylogenomics.</title>
        <authorList>
            <person name="Vandepol N."/>
            <person name="Liber J."/>
            <person name="Desiro A."/>
            <person name="Na H."/>
            <person name="Kennedy M."/>
            <person name="Barry K."/>
            <person name="Grigoriev I.V."/>
            <person name="Miller A.N."/>
            <person name="O'Donnell K."/>
            <person name="Stajich J.E."/>
            <person name="Bonito G."/>
        </authorList>
    </citation>
    <scope>NUCLEOTIDE SEQUENCE</scope>
    <source>
        <strain evidence="6">NVP60</strain>
    </source>
</reference>
<proteinExistence type="inferred from homology"/>
<dbReference type="Proteomes" id="UP000823405">
    <property type="component" value="Unassembled WGS sequence"/>
</dbReference>
<evidence type="ECO:0000313" key="6">
    <source>
        <dbReference type="EMBL" id="KAG0310417.1"/>
    </source>
</evidence>
<dbReference type="GO" id="GO:0000139">
    <property type="term" value="C:Golgi membrane"/>
    <property type="evidence" value="ECO:0007669"/>
    <property type="project" value="TreeGrafter"/>
</dbReference>
<evidence type="ECO:0008006" key="8">
    <source>
        <dbReference type="Google" id="ProtNLM"/>
    </source>
</evidence>
<keyword evidence="7" id="KW-1185">Reference proteome</keyword>
<feature type="compositionally biased region" description="Basic and acidic residues" evidence="4">
    <location>
        <begin position="74"/>
        <end position="86"/>
    </location>
</feature>
<evidence type="ECO:0000256" key="4">
    <source>
        <dbReference type="SAM" id="MobiDB-lite"/>
    </source>
</evidence>
<dbReference type="PANTHER" id="PTHR31306">
    <property type="entry name" value="ALPHA-1,6-MANNOSYLTRANSFERASE MNN11-RELATED"/>
    <property type="match status" value="1"/>
</dbReference>
<evidence type="ECO:0000313" key="7">
    <source>
        <dbReference type="Proteomes" id="UP000823405"/>
    </source>
</evidence>
<dbReference type="Pfam" id="PF05637">
    <property type="entry name" value="Glyco_transf_34"/>
    <property type="match status" value="1"/>
</dbReference>
<feature type="compositionally biased region" description="Polar residues" evidence="4">
    <location>
        <begin position="92"/>
        <end position="101"/>
    </location>
</feature>
<evidence type="ECO:0000256" key="5">
    <source>
        <dbReference type="SAM" id="SignalP"/>
    </source>
</evidence>
<feature type="signal peptide" evidence="5">
    <location>
        <begin position="1"/>
        <end position="21"/>
    </location>
</feature>
<accession>A0A9P6R577</accession>